<dbReference type="GO" id="GO:0008233">
    <property type="term" value="F:peptidase activity"/>
    <property type="evidence" value="ECO:0007669"/>
    <property type="project" value="InterPro"/>
</dbReference>
<reference evidence="3 4" key="2">
    <citation type="submission" date="2018-12" db="EMBL/GenBank/DDBJ databases">
        <title>Nakamurella antarcticus sp. nov., isolated from Antarctica South Shetland Islands soil.</title>
        <authorList>
            <person name="Peng F."/>
        </authorList>
    </citation>
    <scope>NUCLEOTIDE SEQUENCE [LARGE SCALE GENOMIC DNA]</scope>
    <source>
        <strain evidence="3 4">S14-144</strain>
    </source>
</reference>
<feature type="compositionally biased region" description="Low complexity" evidence="1">
    <location>
        <begin position="88"/>
        <end position="122"/>
    </location>
</feature>
<proteinExistence type="predicted"/>
<dbReference type="Gene3D" id="3.30.1380.10">
    <property type="match status" value="1"/>
</dbReference>
<feature type="region of interest" description="Disordered" evidence="1">
    <location>
        <begin position="286"/>
        <end position="315"/>
    </location>
</feature>
<organism evidence="3 4">
    <name type="scientific">Nakamurella antarctica</name>
    <dbReference type="NCBI Taxonomy" id="1902245"/>
    <lineage>
        <taxon>Bacteria</taxon>
        <taxon>Bacillati</taxon>
        <taxon>Actinomycetota</taxon>
        <taxon>Actinomycetes</taxon>
        <taxon>Nakamurellales</taxon>
        <taxon>Nakamurellaceae</taxon>
        <taxon>Nakamurella</taxon>
    </lineage>
</organism>
<evidence type="ECO:0000313" key="4">
    <source>
        <dbReference type="Proteomes" id="UP000268084"/>
    </source>
</evidence>
<feature type="compositionally biased region" description="Low complexity" evidence="1">
    <location>
        <begin position="44"/>
        <end position="63"/>
    </location>
</feature>
<feature type="region of interest" description="Disordered" evidence="1">
    <location>
        <begin position="37"/>
        <end position="63"/>
    </location>
</feature>
<dbReference type="Pfam" id="PF02557">
    <property type="entry name" value="VanY"/>
    <property type="match status" value="1"/>
</dbReference>
<dbReference type="OrthoDB" id="3293184at2"/>
<feature type="compositionally biased region" description="Pro residues" evidence="1">
    <location>
        <begin position="306"/>
        <end position="315"/>
    </location>
</feature>
<feature type="region of interest" description="Disordered" evidence="1">
    <location>
        <begin position="88"/>
        <end position="174"/>
    </location>
</feature>
<evidence type="ECO:0000259" key="2">
    <source>
        <dbReference type="Pfam" id="PF02557"/>
    </source>
</evidence>
<evidence type="ECO:0000313" key="3">
    <source>
        <dbReference type="EMBL" id="AZI58128.1"/>
    </source>
</evidence>
<gene>
    <name evidence="3" type="ORF">EH165_08235</name>
</gene>
<evidence type="ECO:0000256" key="1">
    <source>
        <dbReference type="SAM" id="MobiDB-lite"/>
    </source>
</evidence>
<accession>A0A3G8ZLU7</accession>
<dbReference type="Proteomes" id="UP000268084">
    <property type="component" value="Chromosome"/>
</dbReference>
<dbReference type="InterPro" id="IPR003709">
    <property type="entry name" value="VanY-like_core_dom"/>
</dbReference>
<dbReference type="KEGG" id="nak:EH165_08235"/>
<protein>
    <recommendedName>
        <fullName evidence="2">D-alanyl-D-alanine carboxypeptidase-like core domain-containing protein</fullName>
    </recommendedName>
</protein>
<reference evidence="3 4" key="1">
    <citation type="submission" date="2018-11" db="EMBL/GenBank/DDBJ databases">
        <authorList>
            <person name="Da X."/>
        </authorList>
    </citation>
    <scope>NUCLEOTIDE SEQUENCE [LARGE SCALE GENOMIC DNA]</scope>
    <source>
        <strain evidence="3 4">S14-144</strain>
    </source>
</reference>
<dbReference type="InterPro" id="IPR009045">
    <property type="entry name" value="Zn_M74/Hedgehog-like"/>
</dbReference>
<dbReference type="AlphaFoldDB" id="A0A3G8ZLU7"/>
<sequence length="315" mass="32402">MLMSAWVSASVCHSRVLGVGLASLALVLTGCGGAPLHAGPQDASVPTTVTSTISSSTSQDTRIQQPSSSFLAAPLSAVTTSAATATTAELTDTSDSAATLTASEPTPSSTEPPSDPDPTTEALGEAVSPPLAVPTNTFDPGSLPELPAPDPEAAGPDNGAPCPADPQYSDEEVTGLDPNTAAAYLAARRGAAAVGIVMCLNDGKRSTSQQQATYDDYVTRYGVAVANQYVLPPEKSAHVVGFAIDVQPAAAFNWLAQTAGSYGLCRMYDNEAWHFEFSRTYAPPAARPDFRPHRGKAGAMVLSDPRPSPASSPRV</sequence>
<name>A0A3G8ZLU7_9ACTN</name>
<dbReference type="GO" id="GO:0006508">
    <property type="term" value="P:proteolysis"/>
    <property type="evidence" value="ECO:0007669"/>
    <property type="project" value="InterPro"/>
</dbReference>
<dbReference type="EMBL" id="CP034170">
    <property type="protein sequence ID" value="AZI58128.1"/>
    <property type="molecule type" value="Genomic_DNA"/>
</dbReference>
<feature type="compositionally biased region" description="Low complexity" evidence="1">
    <location>
        <begin position="151"/>
        <end position="161"/>
    </location>
</feature>
<feature type="domain" description="D-alanyl-D-alanine carboxypeptidase-like core" evidence="2">
    <location>
        <begin position="176"/>
        <end position="282"/>
    </location>
</feature>
<keyword evidence="4" id="KW-1185">Reference proteome</keyword>
<dbReference type="SUPFAM" id="SSF55166">
    <property type="entry name" value="Hedgehog/DD-peptidase"/>
    <property type="match status" value="1"/>
</dbReference>